<proteinExistence type="predicted"/>
<protein>
    <submittedName>
        <fullName evidence="1">Uncharacterized protein</fullName>
    </submittedName>
</protein>
<dbReference type="RefSeq" id="WP_136355987.1">
    <property type="nucleotide sequence ID" value="NZ_SSNY01000004.1"/>
</dbReference>
<dbReference type="Proteomes" id="UP000306441">
    <property type="component" value="Unassembled WGS sequence"/>
</dbReference>
<organism evidence="1 2">
    <name type="scientific">Ollibium composti</name>
    <dbReference type="NCBI Taxonomy" id="2675109"/>
    <lineage>
        <taxon>Bacteria</taxon>
        <taxon>Pseudomonadati</taxon>
        <taxon>Pseudomonadota</taxon>
        <taxon>Alphaproteobacteria</taxon>
        <taxon>Hyphomicrobiales</taxon>
        <taxon>Phyllobacteriaceae</taxon>
        <taxon>Ollibium</taxon>
    </lineage>
</organism>
<name>A0ABY2QAA6_9HYPH</name>
<dbReference type="EMBL" id="SSNY01000004">
    <property type="protein sequence ID" value="THF57729.1"/>
    <property type="molecule type" value="Genomic_DNA"/>
</dbReference>
<evidence type="ECO:0000313" key="1">
    <source>
        <dbReference type="EMBL" id="THF57729.1"/>
    </source>
</evidence>
<gene>
    <name evidence="1" type="ORF">E6C48_08235</name>
</gene>
<reference evidence="1 2" key="1">
    <citation type="submission" date="2019-04" db="EMBL/GenBank/DDBJ databases">
        <title>Mesorhizobium composti sp. nov., isolated from compost.</title>
        <authorList>
            <person name="Lin S.-Y."/>
            <person name="Hameed A."/>
            <person name="Hsieh Y.-T."/>
            <person name="Young C.-C."/>
        </authorList>
    </citation>
    <scope>NUCLEOTIDE SEQUENCE [LARGE SCALE GENOMIC DNA]</scope>
    <source>
        <strain evidence="1 2">CC-YTH430</strain>
    </source>
</reference>
<keyword evidence="2" id="KW-1185">Reference proteome</keyword>
<sequence>MYLKVGPAKRQGSEKTILEQSLHELEVRGDGDDVELIFCASGIYDNSQYRYRMRFSRSQMIALLERGPGLSSRPASHQPAV</sequence>
<accession>A0ABY2QAA6</accession>
<comment type="caution">
    <text evidence="1">The sequence shown here is derived from an EMBL/GenBank/DDBJ whole genome shotgun (WGS) entry which is preliminary data.</text>
</comment>
<evidence type="ECO:0000313" key="2">
    <source>
        <dbReference type="Proteomes" id="UP000306441"/>
    </source>
</evidence>